<proteinExistence type="predicted"/>
<accession>A0ABV0KGH5</accession>
<evidence type="ECO:0000313" key="5">
    <source>
        <dbReference type="Proteomes" id="UP001476950"/>
    </source>
</evidence>
<keyword evidence="2" id="KW-0012">Acyltransferase</keyword>
<dbReference type="Gene3D" id="3.40.630.30">
    <property type="match status" value="1"/>
</dbReference>
<evidence type="ECO:0000259" key="3">
    <source>
        <dbReference type="PROSITE" id="PS51186"/>
    </source>
</evidence>
<dbReference type="RefSeq" id="WP_190451042.1">
    <property type="nucleotide sequence ID" value="NZ_JAMPLM010000002.1"/>
</dbReference>
<feature type="domain" description="N-acetyltransferase" evidence="3">
    <location>
        <begin position="1"/>
        <end position="166"/>
    </location>
</feature>
<reference evidence="4 5" key="1">
    <citation type="submission" date="2022-04" db="EMBL/GenBank/DDBJ databases">
        <title>Positive selection, recombination, and allopatry shape intraspecific diversity of widespread and dominant cyanobacteria.</title>
        <authorList>
            <person name="Wei J."/>
            <person name="Shu W."/>
            <person name="Hu C."/>
        </authorList>
    </citation>
    <scope>NUCLEOTIDE SEQUENCE [LARGE SCALE GENOMIC DNA]</scope>
    <source>
        <strain evidence="4 5">AS-A4</strain>
    </source>
</reference>
<keyword evidence="5" id="KW-1185">Reference proteome</keyword>
<dbReference type="PANTHER" id="PTHR43877">
    <property type="entry name" value="AMINOALKYLPHOSPHONATE N-ACETYLTRANSFERASE-RELATED-RELATED"/>
    <property type="match status" value="1"/>
</dbReference>
<gene>
    <name evidence="4" type="ORF">NDI38_03385</name>
</gene>
<evidence type="ECO:0000256" key="1">
    <source>
        <dbReference type="ARBA" id="ARBA00022679"/>
    </source>
</evidence>
<dbReference type="SUPFAM" id="SSF55729">
    <property type="entry name" value="Acyl-CoA N-acyltransferases (Nat)"/>
    <property type="match status" value="1"/>
</dbReference>
<dbReference type="PROSITE" id="PS51186">
    <property type="entry name" value="GNAT"/>
    <property type="match status" value="1"/>
</dbReference>
<keyword evidence="1" id="KW-0808">Transferase</keyword>
<evidence type="ECO:0000313" key="4">
    <source>
        <dbReference type="EMBL" id="MEP1057465.1"/>
    </source>
</evidence>
<dbReference type="PANTHER" id="PTHR43877:SF2">
    <property type="entry name" value="AMINOALKYLPHOSPHONATE N-ACETYLTRANSFERASE-RELATED"/>
    <property type="match status" value="1"/>
</dbReference>
<sequence length="166" mass="19209">MQIRPATPADVPVVLPMVAKICTLHEAWDPAKYGFLPNPAQRYERWLAKQTVNDRSVFLVATHRASVDQVEQLVAFVIATIEAEIPIYRLKEFGFIHDLWVEPDYRQLGLGRQLVERTLQEFRHKKIQQIRLDTAIANDDARRLFQSCGFRLSTIELLAELNEQEP</sequence>
<dbReference type="CDD" id="cd04301">
    <property type="entry name" value="NAT_SF"/>
    <property type="match status" value="1"/>
</dbReference>
<dbReference type="Proteomes" id="UP001476950">
    <property type="component" value="Unassembled WGS sequence"/>
</dbReference>
<dbReference type="InterPro" id="IPR050832">
    <property type="entry name" value="Bact_Acetyltransf"/>
</dbReference>
<dbReference type="InterPro" id="IPR016181">
    <property type="entry name" value="Acyl_CoA_acyltransferase"/>
</dbReference>
<protein>
    <submittedName>
        <fullName evidence="4">GNAT family N-acetyltransferase</fullName>
    </submittedName>
</protein>
<evidence type="ECO:0000256" key="2">
    <source>
        <dbReference type="ARBA" id="ARBA00023315"/>
    </source>
</evidence>
<dbReference type="EMBL" id="JAMPLM010000002">
    <property type="protein sequence ID" value="MEP1057465.1"/>
    <property type="molecule type" value="Genomic_DNA"/>
</dbReference>
<name>A0ABV0KGH5_9CYAN</name>
<dbReference type="Pfam" id="PF00583">
    <property type="entry name" value="Acetyltransf_1"/>
    <property type="match status" value="1"/>
</dbReference>
<comment type="caution">
    <text evidence="4">The sequence shown here is derived from an EMBL/GenBank/DDBJ whole genome shotgun (WGS) entry which is preliminary data.</text>
</comment>
<organism evidence="4 5">
    <name type="scientific">Stenomitos frigidus AS-A4</name>
    <dbReference type="NCBI Taxonomy" id="2933935"/>
    <lineage>
        <taxon>Bacteria</taxon>
        <taxon>Bacillati</taxon>
        <taxon>Cyanobacteriota</taxon>
        <taxon>Cyanophyceae</taxon>
        <taxon>Leptolyngbyales</taxon>
        <taxon>Leptolyngbyaceae</taxon>
        <taxon>Stenomitos</taxon>
    </lineage>
</organism>
<dbReference type="InterPro" id="IPR000182">
    <property type="entry name" value="GNAT_dom"/>
</dbReference>